<organism evidence="1 2">
    <name type="scientific">Panagrolaimus sp. JU765</name>
    <dbReference type="NCBI Taxonomy" id="591449"/>
    <lineage>
        <taxon>Eukaryota</taxon>
        <taxon>Metazoa</taxon>
        <taxon>Ecdysozoa</taxon>
        <taxon>Nematoda</taxon>
        <taxon>Chromadorea</taxon>
        <taxon>Rhabditida</taxon>
        <taxon>Tylenchina</taxon>
        <taxon>Panagrolaimomorpha</taxon>
        <taxon>Panagrolaimoidea</taxon>
        <taxon>Panagrolaimidae</taxon>
        <taxon>Panagrolaimus</taxon>
    </lineage>
</organism>
<protein>
    <submittedName>
        <fullName evidence="2">Rho-GAP domain-containing protein</fullName>
    </submittedName>
</protein>
<dbReference type="Proteomes" id="UP000887576">
    <property type="component" value="Unplaced"/>
</dbReference>
<evidence type="ECO:0000313" key="1">
    <source>
        <dbReference type="Proteomes" id="UP000887576"/>
    </source>
</evidence>
<dbReference type="WBParaSite" id="JU765_v2.g5885.t1">
    <property type="protein sequence ID" value="JU765_v2.g5885.t1"/>
    <property type="gene ID" value="JU765_v2.g5885"/>
</dbReference>
<proteinExistence type="predicted"/>
<name>A0AC34RD78_9BILA</name>
<accession>A0AC34RD78</accession>
<reference evidence="2" key="1">
    <citation type="submission" date="2022-11" db="UniProtKB">
        <authorList>
            <consortium name="WormBaseParasite"/>
        </authorList>
    </citation>
    <scope>IDENTIFICATION</scope>
</reference>
<evidence type="ECO:0000313" key="2">
    <source>
        <dbReference type="WBParaSite" id="JU765_v2.g5885.t1"/>
    </source>
</evidence>
<sequence length="888" mass="100453">MTVTPISENIEPVNDAKVINEPVIGWHPLVFTKNQSSGSTNSLSSNSSFLTAQMESSGNAETLQLDVSCASSSSPASNQEKVQNVYCRAPELSPPTLPPHFTLPFGPPPPIPPRLTKDRPLPSPVPESPEKKLPLTPTLSKSEEIESFFDASYKQSINSSICLDDDDSTSAHTGPSLSRHSSYNSSDFLQPAVSDSLPILFIKDDSTQLKAVGESICLSGWVLLKSFKKDAKRVWATLRQGQLLFMSNDEEENVVFGPFDLSRLLFVGKSTENASDINVVLRPISQTKKVNNQSGEIIKFAPEDNFSFWITLLTKCNCPNSEVLHEAITNMDAGGKCYIREGMMGLWCDGFVLTNGNSLFYYIRNKEIIKELDMRKFVHLQMEASLSDFCNHVSHSQIGPLLIILDGSSLYIQGEKGAATKMWSNFLKSQLKRPTKYLTDCRLTVDNVPVIVDKCIKFVATYGMKQAGLYRRNGPNAEARKIFENLKNDPYGTHLIPHNDETINATADVLRTFFRQLETPLMPLDLRPELYSVCDRYRHLNLRTERQNLPENAVYLKQKAEDYKAILKDLPEIHYNTLKKLIAHLIEVNAYEFENRASLDNLSRVFGPTVFTVDKCDEAPSTQFSRTGLQISVMHDLLENYDTIFDIPQPKKLIELFEATVNCHNKQRAEGFLIPIHLYTKDSKCFNVQSNWTAEQVVEFKAKALNLNPRTNNLALFEMLKDGAMERRIADGETINSIALGRWLVWDAKDAFLLFKEEHHPFHPADTRPFAEDIKISEPGSKNFKSAQLRIENGRKIQQFPKGENLTKLQKEWTIDETMWFSGSCERKPPTGYPYTCTFFLKDACKYNIKYAGYCVAFMNIVQRRQWLNAVTVCQRDFSSSVVLVPDL</sequence>